<evidence type="ECO:0000313" key="6">
    <source>
        <dbReference type="EMBL" id="MBB4650980.1"/>
    </source>
</evidence>
<keyword evidence="7" id="KW-1185">Reference proteome</keyword>
<proteinExistence type="inferred from homology"/>
<dbReference type="InterPro" id="IPR036390">
    <property type="entry name" value="WH_DNA-bd_sf"/>
</dbReference>
<dbReference type="Pfam" id="PF03466">
    <property type="entry name" value="LysR_substrate"/>
    <property type="match status" value="1"/>
</dbReference>
<dbReference type="PANTHER" id="PTHR30346:SF0">
    <property type="entry name" value="HCA OPERON TRANSCRIPTIONAL ACTIVATOR HCAR"/>
    <property type="match status" value="1"/>
</dbReference>
<sequence>MNTNLAQGLVNDLDLRTFSMRFTLRQLAYFVAAGEVGGVTLASERINISQPAISAAISQLEAEFGLQLFVRHHAQGLSLTPAGQRFLHAAKALLQQAENIHGIADEVTQSASGPLNVGWFRTLSPMLIPELCKRFMLQSPAVRLQVCEEDEATLMAKLRRAEIDLALTYAIHLTDDIAFEPLAELPIYVLLASDDPLAQRESISLFEVAAKPFIQLDMPLSKEYFLSLFMMEGLTPYIAAKFEYPETVRSFVGSGFGYSLTTARPISMVALTGKGLSYVRLQGDYPLMVLGIASLKGLRMTRAAESFVDICRALISTKDLPGMSPWR</sequence>
<comment type="similarity">
    <text evidence="1">Belongs to the LysR transcriptional regulatory family.</text>
</comment>
<dbReference type="RefSeq" id="WP_245439556.1">
    <property type="nucleotide sequence ID" value="NZ_BAAAVZ010000013.1"/>
</dbReference>
<evidence type="ECO:0000256" key="4">
    <source>
        <dbReference type="ARBA" id="ARBA00023163"/>
    </source>
</evidence>
<dbReference type="InterPro" id="IPR036388">
    <property type="entry name" value="WH-like_DNA-bd_sf"/>
</dbReference>
<dbReference type="InterPro" id="IPR000847">
    <property type="entry name" value="LysR_HTH_N"/>
</dbReference>
<keyword evidence="3 6" id="KW-0238">DNA-binding</keyword>
<keyword evidence="2" id="KW-0805">Transcription regulation</keyword>
<evidence type="ECO:0000256" key="3">
    <source>
        <dbReference type="ARBA" id="ARBA00023125"/>
    </source>
</evidence>
<evidence type="ECO:0000256" key="1">
    <source>
        <dbReference type="ARBA" id="ARBA00009437"/>
    </source>
</evidence>
<organism evidence="6 7">
    <name type="scientific">Aminobacter niigataensis</name>
    <dbReference type="NCBI Taxonomy" id="83265"/>
    <lineage>
        <taxon>Bacteria</taxon>
        <taxon>Pseudomonadati</taxon>
        <taxon>Pseudomonadota</taxon>
        <taxon>Alphaproteobacteria</taxon>
        <taxon>Hyphomicrobiales</taxon>
        <taxon>Phyllobacteriaceae</taxon>
        <taxon>Aminobacter</taxon>
    </lineage>
</organism>
<evidence type="ECO:0000259" key="5">
    <source>
        <dbReference type="PROSITE" id="PS50931"/>
    </source>
</evidence>
<evidence type="ECO:0000313" key="7">
    <source>
        <dbReference type="Proteomes" id="UP000539538"/>
    </source>
</evidence>
<dbReference type="Gene3D" id="1.10.10.10">
    <property type="entry name" value="Winged helix-like DNA-binding domain superfamily/Winged helix DNA-binding domain"/>
    <property type="match status" value="1"/>
</dbReference>
<reference evidence="6 7" key="1">
    <citation type="submission" date="2020-08" db="EMBL/GenBank/DDBJ databases">
        <title>Genomic Encyclopedia of Type Strains, Phase IV (KMG-IV): sequencing the most valuable type-strain genomes for metagenomic binning, comparative biology and taxonomic classification.</title>
        <authorList>
            <person name="Goeker M."/>
        </authorList>
    </citation>
    <scope>NUCLEOTIDE SEQUENCE [LARGE SCALE GENOMIC DNA]</scope>
    <source>
        <strain evidence="6 7">DSM 7050</strain>
    </source>
</reference>
<dbReference type="InterPro" id="IPR005119">
    <property type="entry name" value="LysR_subst-bd"/>
</dbReference>
<dbReference type="PRINTS" id="PR00039">
    <property type="entry name" value="HTHLYSR"/>
</dbReference>
<dbReference type="SUPFAM" id="SSF46785">
    <property type="entry name" value="Winged helix' DNA-binding domain"/>
    <property type="match status" value="1"/>
</dbReference>
<dbReference type="Proteomes" id="UP000539538">
    <property type="component" value="Unassembled WGS sequence"/>
</dbReference>
<comment type="caution">
    <text evidence="6">The sequence shown here is derived from an EMBL/GenBank/DDBJ whole genome shotgun (WGS) entry which is preliminary data.</text>
</comment>
<dbReference type="Pfam" id="PF00126">
    <property type="entry name" value="HTH_1"/>
    <property type="match status" value="1"/>
</dbReference>
<evidence type="ECO:0000256" key="2">
    <source>
        <dbReference type="ARBA" id="ARBA00023015"/>
    </source>
</evidence>
<keyword evidence="4" id="KW-0804">Transcription</keyword>
<dbReference type="Gene3D" id="3.40.190.10">
    <property type="entry name" value="Periplasmic binding protein-like II"/>
    <property type="match status" value="2"/>
</dbReference>
<name>A0ABR6L2M8_9HYPH</name>
<dbReference type="PROSITE" id="PS50931">
    <property type="entry name" value="HTH_LYSR"/>
    <property type="match status" value="1"/>
</dbReference>
<dbReference type="GO" id="GO:0003677">
    <property type="term" value="F:DNA binding"/>
    <property type="evidence" value="ECO:0007669"/>
    <property type="project" value="UniProtKB-KW"/>
</dbReference>
<accession>A0ABR6L2M8</accession>
<gene>
    <name evidence="6" type="ORF">GGQ99_002743</name>
</gene>
<dbReference type="SUPFAM" id="SSF53850">
    <property type="entry name" value="Periplasmic binding protein-like II"/>
    <property type="match status" value="1"/>
</dbReference>
<protein>
    <submittedName>
        <fullName evidence="6">DNA-binding transcriptional LysR family regulator</fullName>
    </submittedName>
</protein>
<feature type="domain" description="HTH lysR-type" evidence="5">
    <location>
        <begin position="22"/>
        <end position="80"/>
    </location>
</feature>
<dbReference type="PANTHER" id="PTHR30346">
    <property type="entry name" value="TRANSCRIPTIONAL DUAL REGULATOR HCAR-RELATED"/>
    <property type="match status" value="1"/>
</dbReference>
<dbReference type="EMBL" id="JACHOT010000003">
    <property type="protein sequence ID" value="MBB4650980.1"/>
    <property type="molecule type" value="Genomic_DNA"/>
</dbReference>